<proteinExistence type="predicted"/>
<dbReference type="InterPro" id="IPR001466">
    <property type="entry name" value="Beta-lactam-related"/>
</dbReference>
<keyword evidence="3" id="KW-1185">Reference proteome</keyword>
<dbReference type="RefSeq" id="WP_252806879.1">
    <property type="nucleotide sequence ID" value="NZ_BAAABM010000015.1"/>
</dbReference>
<accession>A0ABN0W953</accession>
<evidence type="ECO:0000313" key="2">
    <source>
        <dbReference type="EMBL" id="GAA0329508.1"/>
    </source>
</evidence>
<evidence type="ECO:0000313" key="3">
    <source>
        <dbReference type="Proteomes" id="UP001501822"/>
    </source>
</evidence>
<dbReference type="Proteomes" id="UP001501822">
    <property type="component" value="Unassembled WGS sequence"/>
</dbReference>
<gene>
    <name evidence="2" type="ORF">GCM10010151_19170</name>
</gene>
<sequence length="179" mass="19326">MTGSGFYTRPQWLTDEHIAHPYMTLADGSVVDAVRNLDKGSPRPYEPGKNPGRSFIDAPGDGGFATAPDLVRFAHALRDGTVLDRHYADLFTGAKIPHTPQTEGFRAAPANMSFEAYGLPVAIVNGQWTWTRGGGAPGIGANWTIYPDTDWVGVILGNIDEVPLQEMAEQETQAVTGQD</sequence>
<comment type="caution">
    <text evidence="2">The sequence shown here is derived from an EMBL/GenBank/DDBJ whole genome shotgun (WGS) entry which is preliminary data.</text>
</comment>
<dbReference type="SUPFAM" id="SSF56601">
    <property type="entry name" value="beta-lactamase/transpeptidase-like"/>
    <property type="match status" value="1"/>
</dbReference>
<dbReference type="EMBL" id="BAAABM010000015">
    <property type="protein sequence ID" value="GAA0329508.1"/>
    <property type="molecule type" value="Genomic_DNA"/>
</dbReference>
<organism evidence="2 3">
    <name type="scientific">Actinoallomurus spadix</name>
    <dbReference type="NCBI Taxonomy" id="79912"/>
    <lineage>
        <taxon>Bacteria</taxon>
        <taxon>Bacillati</taxon>
        <taxon>Actinomycetota</taxon>
        <taxon>Actinomycetes</taxon>
        <taxon>Streptosporangiales</taxon>
        <taxon>Thermomonosporaceae</taxon>
        <taxon>Actinoallomurus</taxon>
    </lineage>
</organism>
<feature type="domain" description="Beta-lactamase-related" evidence="1">
    <location>
        <begin position="16"/>
        <end position="168"/>
    </location>
</feature>
<protein>
    <recommendedName>
        <fullName evidence="1">Beta-lactamase-related domain-containing protein</fullName>
    </recommendedName>
</protein>
<reference evidence="2 3" key="1">
    <citation type="journal article" date="2019" name="Int. J. Syst. Evol. Microbiol.">
        <title>The Global Catalogue of Microorganisms (GCM) 10K type strain sequencing project: providing services to taxonomists for standard genome sequencing and annotation.</title>
        <authorList>
            <consortium name="The Broad Institute Genomics Platform"/>
            <consortium name="The Broad Institute Genome Sequencing Center for Infectious Disease"/>
            <person name="Wu L."/>
            <person name="Ma J."/>
        </authorList>
    </citation>
    <scope>NUCLEOTIDE SEQUENCE [LARGE SCALE GENOMIC DNA]</scope>
    <source>
        <strain evidence="2 3">JCM 3146</strain>
    </source>
</reference>
<name>A0ABN0W953_9ACTN</name>
<dbReference type="Gene3D" id="3.40.710.10">
    <property type="entry name" value="DD-peptidase/beta-lactamase superfamily"/>
    <property type="match status" value="1"/>
</dbReference>
<dbReference type="InterPro" id="IPR012338">
    <property type="entry name" value="Beta-lactam/transpept-like"/>
</dbReference>
<dbReference type="Pfam" id="PF00144">
    <property type="entry name" value="Beta-lactamase"/>
    <property type="match status" value="1"/>
</dbReference>
<evidence type="ECO:0000259" key="1">
    <source>
        <dbReference type="Pfam" id="PF00144"/>
    </source>
</evidence>